<dbReference type="InterPro" id="IPR058651">
    <property type="entry name" value="HTH_VMAP-M9"/>
</dbReference>
<organism evidence="2 3">
    <name type="scientific">Gloeothece citriformis (strain PCC 7424)</name>
    <name type="common">Cyanothece sp. (strain PCC 7424)</name>
    <dbReference type="NCBI Taxonomy" id="65393"/>
    <lineage>
        <taxon>Bacteria</taxon>
        <taxon>Bacillati</taxon>
        <taxon>Cyanobacteriota</taxon>
        <taxon>Cyanophyceae</taxon>
        <taxon>Oscillatoriophycideae</taxon>
        <taxon>Chroococcales</taxon>
        <taxon>Aphanothecaceae</taxon>
        <taxon>Gloeothece</taxon>
        <taxon>Gloeothece citriformis</taxon>
    </lineage>
</organism>
<dbReference type="OrthoDB" id="5522963at2"/>
<evidence type="ECO:0000313" key="3">
    <source>
        <dbReference type="Proteomes" id="UP000002384"/>
    </source>
</evidence>
<name>B7K9I5_GLOC7</name>
<protein>
    <submittedName>
        <fullName evidence="2">TIR protein</fullName>
    </submittedName>
</protein>
<dbReference type="InterPro" id="IPR027417">
    <property type="entry name" value="P-loop_NTPase"/>
</dbReference>
<dbReference type="Pfam" id="PF14516">
    <property type="entry name" value="AAA_35"/>
    <property type="match status" value="1"/>
</dbReference>
<accession>B7K9I5</accession>
<proteinExistence type="predicted"/>
<dbReference type="EMBL" id="CP001291">
    <property type="protein sequence ID" value="ACK69953.1"/>
    <property type="molecule type" value="Genomic_DNA"/>
</dbReference>
<evidence type="ECO:0000259" key="1">
    <source>
        <dbReference type="Pfam" id="PF26355"/>
    </source>
</evidence>
<sequence>MINIDDLLNFAEMIIYTHAGKHLNDLQRVILQESLLRTKKTYEQIAHEYGYSENYIQQVVATKLWRLLSDALGEKVTKANLRSVLERNYKTYKLQTDEIHPQKQLHYRVKEQGTIYQLILKKKIFIIYPEGESSINLVQTLVSALSISDYEFLLKTWASFLKIDQGSQTLEQEVMSCESVIMLLSEECLTRHSLIQTLTRTFTNSPTEGEHKPTIMSILLGGFSDRVIREQLENEFTQIPIWEWSDSSDTSTVIQNIRDYLKINHDHLPPEQLNELPQITPGVDVSAIEPIEEDYPVPFIEPELPKGSVPLNSPFYVERNPHESRCYHEISKPGAMISLKAPKQMGKTSLLNRILAYGASQNYQTVLIDFQQADEGILTDVNKLLRWFCGSISRQLQLESKLNTYWDQDLGSKLSCTLYFQEYLLEQIQQPLILALEEVNKIFDKFEVANTLLLLLRSWSENSKVNAVWQKLRLVVVHSTEEYIALQINQSPFNFGLEIDLPPLRAFQVQQLAKRHELDLGAKEIDQIMDLIAGHPYLVRLTLYDLATRKLSLQELIQDAATDTGIYKDHLHRLLWQLQQYPDLMAAFKEVVDSTKPVTLEQVQGFKLKSMGLVCLHNNQVTISCQLYQRYFSERLLS</sequence>
<feature type="domain" description="vWA-MoxR associated protein N-terminal HTH" evidence="1">
    <location>
        <begin position="3"/>
        <end position="87"/>
    </location>
</feature>
<dbReference type="SUPFAM" id="SSF52540">
    <property type="entry name" value="P-loop containing nucleoside triphosphate hydrolases"/>
    <property type="match status" value="1"/>
</dbReference>
<reference evidence="3" key="1">
    <citation type="journal article" date="2011" name="MBio">
        <title>Novel metabolic attributes of the genus Cyanothece, comprising a group of unicellular nitrogen-fixing Cyanobacteria.</title>
        <authorList>
            <person name="Bandyopadhyay A."/>
            <person name="Elvitigala T."/>
            <person name="Welsh E."/>
            <person name="Stockel J."/>
            <person name="Liberton M."/>
            <person name="Min H."/>
            <person name="Sherman L.A."/>
            <person name="Pakrasi H.B."/>
        </authorList>
    </citation>
    <scope>NUCLEOTIDE SEQUENCE [LARGE SCALE GENOMIC DNA]</scope>
    <source>
        <strain evidence="3">PCC 7424</strain>
    </source>
</reference>
<dbReference type="STRING" id="65393.PCC7424_1512"/>
<dbReference type="KEGG" id="cyc:PCC7424_1512"/>
<gene>
    <name evidence="2" type="ordered locus">PCC7424_1512</name>
</gene>
<dbReference type="AlphaFoldDB" id="B7K9I5"/>
<dbReference type="Pfam" id="PF26355">
    <property type="entry name" value="HTH_VMAP-M9"/>
    <property type="match status" value="1"/>
</dbReference>
<dbReference type="eggNOG" id="COG1672">
    <property type="taxonomic scope" value="Bacteria"/>
</dbReference>
<dbReference type="HOGENOM" id="CLU_021307_1_0_3"/>
<keyword evidence="3" id="KW-1185">Reference proteome</keyword>
<dbReference type="Proteomes" id="UP000002384">
    <property type="component" value="Chromosome"/>
</dbReference>
<dbReference type="Gene3D" id="3.40.50.300">
    <property type="entry name" value="P-loop containing nucleotide triphosphate hydrolases"/>
    <property type="match status" value="1"/>
</dbReference>
<evidence type="ECO:0000313" key="2">
    <source>
        <dbReference type="EMBL" id="ACK69953.1"/>
    </source>
</evidence>